<evidence type="ECO:0000256" key="1">
    <source>
        <dbReference type="ARBA" id="ARBA00009437"/>
    </source>
</evidence>
<dbReference type="InterPro" id="IPR036388">
    <property type="entry name" value="WH-like_DNA-bd_sf"/>
</dbReference>
<reference evidence="6 7" key="1">
    <citation type="submission" date="2020-08" db="EMBL/GenBank/DDBJ databases">
        <title>Genome public.</title>
        <authorList>
            <person name="Liu C."/>
            <person name="Sun Q."/>
        </authorList>
    </citation>
    <scope>NUCLEOTIDE SEQUENCE [LARGE SCALE GENOMIC DNA]</scope>
    <source>
        <strain evidence="6 7">NSJ-71</strain>
    </source>
</reference>
<feature type="domain" description="HTH lysR-type" evidence="5">
    <location>
        <begin position="1"/>
        <end position="58"/>
    </location>
</feature>
<keyword evidence="7" id="KW-1185">Reference proteome</keyword>
<dbReference type="Pfam" id="PF00126">
    <property type="entry name" value="HTH_1"/>
    <property type="match status" value="1"/>
</dbReference>
<gene>
    <name evidence="6" type="ORF">H8R91_05630</name>
</gene>
<dbReference type="Pfam" id="PF03466">
    <property type="entry name" value="LysR_substrate"/>
    <property type="match status" value="1"/>
</dbReference>
<keyword evidence="2" id="KW-0805">Transcription regulation</keyword>
<evidence type="ECO:0000313" key="7">
    <source>
        <dbReference type="Proteomes" id="UP000636755"/>
    </source>
</evidence>
<proteinExistence type="inferred from homology"/>
<dbReference type="InterPro" id="IPR036390">
    <property type="entry name" value="WH_DNA-bd_sf"/>
</dbReference>
<dbReference type="Proteomes" id="UP000636755">
    <property type="component" value="Unassembled WGS sequence"/>
</dbReference>
<protein>
    <submittedName>
        <fullName evidence="6">LysR family transcriptional regulator</fullName>
    </submittedName>
</protein>
<name>A0ABR7HKP1_9FIRM</name>
<organism evidence="6 7">
    <name type="scientific">Ruminococcus intestinalis</name>
    <dbReference type="NCBI Taxonomy" id="2763066"/>
    <lineage>
        <taxon>Bacteria</taxon>
        <taxon>Bacillati</taxon>
        <taxon>Bacillota</taxon>
        <taxon>Clostridia</taxon>
        <taxon>Eubacteriales</taxon>
        <taxon>Oscillospiraceae</taxon>
        <taxon>Ruminococcus</taxon>
    </lineage>
</organism>
<dbReference type="PANTHER" id="PTHR30419">
    <property type="entry name" value="HTH-TYPE TRANSCRIPTIONAL REGULATOR YBHD"/>
    <property type="match status" value="1"/>
</dbReference>
<evidence type="ECO:0000313" key="6">
    <source>
        <dbReference type="EMBL" id="MBC5728006.1"/>
    </source>
</evidence>
<comment type="similarity">
    <text evidence="1">Belongs to the LysR transcriptional regulatory family.</text>
</comment>
<dbReference type="PROSITE" id="PS50931">
    <property type="entry name" value="HTH_LYSR"/>
    <property type="match status" value="1"/>
</dbReference>
<dbReference type="InterPro" id="IPR000847">
    <property type="entry name" value="LysR_HTH_N"/>
</dbReference>
<dbReference type="InterPro" id="IPR050950">
    <property type="entry name" value="HTH-type_LysR_regulators"/>
</dbReference>
<accession>A0ABR7HKP1</accession>
<evidence type="ECO:0000259" key="5">
    <source>
        <dbReference type="PROSITE" id="PS50931"/>
    </source>
</evidence>
<dbReference type="CDD" id="cd05466">
    <property type="entry name" value="PBP2_LTTR_substrate"/>
    <property type="match status" value="1"/>
</dbReference>
<evidence type="ECO:0000256" key="4">
    <source>
        <dbReference type="ARBA" id="ARBA00023163"/>
    </source>
</evidence>
<comment type="caution">
    <text evidence="6">The sequence shown here is derived from an EMBL/GenBank/DDBJ whole genome shotgun (WGS) entry which is preliminary data.</text>
</comment>
<dbReference type="EMBL" id="JACOPS010000002">
    <property type="protein sequence ID" value="MBC5728006.1"/>
    <property type="molecule type" value="Genomic_DNA"/>
</dbReference>
<dbReference type="RefSeq" id="WP_186935210.1">
    <property type="nucleotide sequence ID" value="NZ_JACOPS010000002.1"/>
</dbReference>
<dbReference type="Gene3D" id="1.10.10.10">
    <property type="entry name" value="Winged helix-like DNA-binding domain superfamily/Winged helix DNA-binding domain"/>
    <property type="match status" value="1"/>
</dbReference>
<dbReference type="Gene3D" id="3.40.190.290">
    <property type="match status" value="1"/>
</dbReference>
<keyword evidence="3" id="KW-0238">DNA-binding</keyword>
<sequence length="295" mass="34241">MDTNVLKTFVAVCEYSGFSAAADKLGYTQSTVSSQIKQLENELDTVLFDRFYHRINLTEDGLIVLQHARNILESHEKMLEELKTPEIIKGNIRLAMSSSVCNRYFKDDFLKFRKQFPDIHLVVLESGTEQMFDMLRKNEVDLIFTLDSHIYDSEFIICAEHKEEVHFIAAADHPLLQRNELLLKEICSEDFVLTESNMSYRKLLNHELATQSLEILPILEIGNPLQICSLIENSKMISFLPDFITEDAYRNGYIKHLPIADCDVSVWTQLLIHKNKWRSPALNAFIDFYREVIDK</sequence>
<dbReference type="PRINTS" id="PR00039">
    <property type="entry name" value="HTHLYSR"/>
</dbReference>
<dbReference type="InterPro" id="IPR005119">
    <property type="entry name" value="LysR_subst-bd"/>
</dbReference>
<dbReference type="SUPFAM" id="SSF46785">
    <property type="entry name" value="Winged helix' DNA-binding domain"/>
    <property type="match status" value="1"/>
</dbReference>
<dbReference type="SUPFAM" id="SSF53850">
    <property type="entry name" value="Periplasmic binding protein-like II"/>
    <property type="match status" value="1"/>
</dbReference>
<evidence type="ECO:0000256" key="2">
    <source>
        <dbReference type="ARBA" id="ARBA00023015"/>
    </source>
</evidence>
<evidence type="ECO:0000256" key="3">
    <source>
        <dbReference type="ARBA" id="ARBA00023125"/>
    </source>
</evidence>
<keyword evidence="4" id="KW-0804">Transcription</keyword>